<proteinExistence type="predicted"/>
<keyword evidence="2" id="KW-1185">Reference proteome</keyword>
<dbReference type="VEuPathDB" id="VectorBase:ADIR014120"/>
<dbReference type="EnsemblMetazoa" id="ADIR014120-RA">
    <property type="protein sequence ID" value="ADIR014120-PA"/>
    <property type="gene ID" value="ADIR014120"/>
</dbReference>
<sequence length="104" mass="12089">RLYSRSPWALFGIYSTGNVQHYTVYKKKDFGTWKFERYIFSLIAGLCLDNSASWRRVLKCYTKPFILGALGHSLEYTVQGMYSIIQFTRKKTLDHGSFNDVTSV</sequence>
<protein>
    <submittedName>
        <fullName evidence="1">Uncharacterized protein</fullName>
    </submittedName>
</protein>
<evidence type="ECO:0000313" key="2">
    <source>
        <dbReference type="Proteomes" id="UP000075884"/>
    </source>
</evidence>
<organism evidence="1 2">
    <name type="scientific">Anopheles dirus</name>
    <dbReference type="NCBI Taxonomy" id="7168"/>
    <lineage>
        <taxon>Eukaryota</taxon>
        <taxon>Metazoa</taxon>
        <taxon>Ecdysozoa</taxon>
        <taxon>Arthropoda</taxon>
        <taxon>Hexapoda</taxon>
        <taxon>Insecta</taxon>
        <taxon>Pterygota</taxon>
        <taxon>Neoptera</taxon>
        <taxon>Endopterygota</taxon>
        <taxon>Diptera</taxon>
        <taxon>Nematocera</taxon>
        <taxon>Culicoidea</taxon>
        <taxon>Culicidae</taxon>
        <taxon>Anophelinae</taxon>
        <taxon>Anopheles</taxon>
    </lineage>
</organism>
<reference evidence="2" key="1">
    <citation type="submission" date="2013-03" db="EMBL/GenBank/DDBJ databases">
        <title>The Genome Sequence of Anopheles dirus WRAIR2.</title>
        <authorList>
            <consortium name="The Broad Institute Genomics Platform"/>
            <person name="Neafsey D.E."/>
            <person name="Walton C."/>
            <person name="Walker B."/>
            <person name="Young S.K."/>
            <person name="Zeng Q."/>
            <person name="Gargeya S."/>
            <person name="Fitzgerald M."/>
            <person name="Haas B."/>
            <person name="Abouelleil A."/>
            <person name="Allen A.W."/>
            <person name="Alvarado L."/>
            <person name="Arachchi H.M."/>
            <person name="Berlin A.M."/>
            <person name="Chapman S.B."/>
            <person name="Gainer-Dewar J."/>
            <person name="Goldberg J."/>
            <person name="Griggs A."/>
            <person name="Gujja S."/>
            <person name="Hansen M."/>
            <person name="Howarth C."/>
            <person name="Imamovic A."/>
            <person name="Ireland A."/>
            <person name="Larimer J."/>
            <person name="McCowan C."/>
            <person name="Murphy C."/>
            <person name="Pearson M."/>
            <person name="Poon T.W."/>
            <person name="Priest M."/>
            <person name="Roberts A."/>
            <person name="Saif S."/>
            <person name="Shea T."/>
            <person name="Sisk P."/>
            <person name="Sykes S."/>
            <person name="Wortman J."/>
            <person name="Nusbaum C."/>
            <person name="Birren B."/>
        </authorList>
    </citation>
    <scope>NUCLEOTIDE SEQUENCE [LARGE SCALE GENOMIC DNA]</scope>
    <source>
        <strain evidence="2">WRAIR2</strain>
    </source>
</reference>
<evidence type="ECO:0000313" key="1">
    <source>
        <dbReference type="EnsemblMetazoa" id="ADIR014120-PA"/>
    </source>
</evidence>
<reference evidence="1" key="2">
    <citation type="submission" date="2020-05" db="UniProtKB">
        <authorList>
            <consortium name="EnsemblMetazoa"/>
        </authorList>
    </citation>
    <scope>IDENTIFICATION</scope>
    <source>
        <strain evidence="1">WRAIR2</strain>
    </source>
</reference>
<dbReference type="AlphaFoldDB" id="A0A182NW34"/>
<name>A0A182NW34_9DIPT</name>
<accession>A0A182NW34</accession>
<dbReference type="Proteomes" id="UP000075884">
    <property type="component" value="Unassembled WGS sequence"/>
</dbReference>